<reference evidence="2 3" key="1">
    <citation type="submission" date="2024-03" db="EMBL/GenBank/DDBJ databases">
        <title>Rhodococcus navarretei sp. nov. and Pseudarthrobacter quantumdoti sp. nov., two new species with the ability to biosynthesize Quantum Dots isolated from soil samples at Union Glacier, Antarctica.</title>
        <authorList>
            <person name="Vargas M."/>
        </authorList>
    </citation>
    <scope>NUCLEOTIDE SEQUENCE [LARGE SCALE GENOMIC DNA]</scope>
    <source>
        <strain evidence="2 3">EXRC-4A-4</strain>
    </source>
</reference>
<gene>
    <name evidence="2" type="ORF">AABD04_15380</name>
</gene>
<evidence type="ECO:0000256" key="1">
    <source>
        <dbReference type="SAM" id="MobiDB-lite"/>
    </source>
</evidence>
<dbReference type="EMBL" id="JBBPCN010000001">
    <property type="protein sequence ID" value="MEK8072220.1"/>
    <property type="molecule type" value="Genomic_DNA"/>
</dbReference>
<comment type="caution">
    <text evidence="2">The sequence shown here is derived from an EMBL/GenBank/DDBJ whole genome shotgun (WGS) entry which is preliminary data.</text>
</comment>
<proteinExistence type="predicted"/>
<feature type="compositionally biased region" description="Low complexity" evidence="1">
    <location>
        <begin position="186"/>
        <end position="198"/>
    </location>
</feature>
<dbReference type="RefSeq" id="WP_341441677.1">
    <property type="nucleotide sequence ID" value="NZ_JBBPCN010000001.1"/>
</dbReference>
<evidence type="ECO:0000313" key="2">
    <source>
        <dbReference type="EMBL" id="MEK8072220.1"/>
    </source>
</evidence>
<keyword evidence="3" id="KW-1185">Reference proteome</keyword>
<accession>A0ABU9CXY4</accession>
<protein>
    <submittedName>
        <fullName evidence="2">Uncharacterized protein</fullName>
    </submittedName>
</protein>
<evidence type="ECO:0000313" key="3">
    <source>
        <dbReference type="Proteomes" id="UP001456513"/>
    </source>
</evidence>
<name>A0ABU9CXY4_9NOCA</name>
<organism evidence="2 3">
    <name type="scientific">Rhodococcus navarretei</name>
    <dbReference type="NCBI Taxonomy" id="3128981"/>
    <lineage>
        <taxon>Bacteria</taxon>
        <taxon>Bacillati</taxon>
        <taxon>Actinomycetota</taxon>
        <taxon>Actinomycetes</taxon>
        <taxon>Mycobacteriales</taxon>
        <taxon>Nocardiaceae</taxon>
        <taxon>Rhodococcus</taxon>
    </lineage>
</organism>
<dbReference type="Proteomes" id="UP001456513">
    <property type="component" value="Unassembled WGS sequence"/>
</dbReference>
<sequence>MHHGIGYPVYNQFLWWFDETVRRDDLENLRNNLSDGLLARRVVSSRVPTARARWVRSPVSHSLDFHSQFIDEADIPAWADGRLDPDIDPETGLGWRLAAAPVSNGGTVVSLVASHMVADGGALIEAVRAANNRSKQGRLAPDADGIAAIGSDLRDAAEQARSVAGWLVNAAADALPIPTRTEPDAVVPRSRPTRSRVPADAMDSDWVSPHAVAEVEAGAWTAAAQRWGGTSNSLFIAVLTAASGNAGRASIGDSVQWSLPVSDRTPADTRSNATKIVKIDVPVTDASDRDLTTIRSISKAAFTAFAVRQAEGQAPTGISQALVQMLPDAVVARVPQPRDGAEGLASNLGVLPEDFTTVAGVRARAVSGRATFAGADAAFARSLDGGLTAWVCETGSSVTVTVHAMDPDRFADEDVLREHLTEALARWELSARFW</sequence>
<feature type="region of interest" description="Disordered" evidence="1">
    <location>
        <begin position="181"/>
        <end position="201"/>
    </location>
</feature>